<dbReference type="SUPFAM" id="SSF50129">
    <property type="entry name" value="GroES-like"/>
    <property type="match status" value="1"/>
</dbReference>
<dbReference type="PANTHER" id="PTHR44013:SF1">
    <property type="entry name" value="ZINC-TYPE ALCOHOL DEHYDROGENASE-LIKE PROTEIN C16A3.02C"/>
    <property type="match status" value="1"/>
</dbReference>
<feature type="non-terminal residue" evidence="2">
    <location>
        <position position="1"/>
    </location>
</feature>
<dbReference type="Pfam" id="PF08240">
    <property type="entry name" value="ADH_N"/>
    <property type="match status" value="1"/>
</dbReference>
<protein>
    <recommendedName>
        <fullName evidence="1">Enoyl reductase (ER) domain-containing protein</fullName>
    </recommendedName>
</protein>
<dbReference type="InterPro" id="IPR013154">
    <property type="entry name" value="ADH-like_N"/>
</dbReference>
<dbReference type="InterPro" id="IPR036291">
    <property type="entry name" value="NAD(P)-bd_dom_sf"/>
</dbReference>
<dbReference type="AlphaFoldDB" id="A0A3R7JUH6"/>
<dbReference type="PANTHER" id="PTHR44013">
    <property type="entry name" value="ZINC-TYPE ALCOHOL DEHYDROGENASE-LIKE PROTEIN C16A3.02C"/>
    <property type="match status" value="1"/>
</dbReference>
<evidence type="ECO:0000259" key="1">
    <source>
        <dbReference type="SMART" id="SM00829"/>
    </source>
</evidence>
<name>A0A3R7JUH6_9STRA</name>
<dbReference type="EMBL" id="MBDN02000822">
    <property type="protein sequence ID" value="RLN73250.1"/>
    <property type="molecule type" value="Genomic_DNA"/>
</dbReference>
<dbReference type="Pfam" id="PF13602">
    <property type="entry name" value="ADH_zinc_N_2"/>
    <property type="match status" value="1"/>
</dbReference>
<dbReference type="SUPFAM" id="SSF51735">
    <property type="entry name" value="NAD(P)-binding Rossmann-fold domains"/>
    <property type="match status" value="2"/>
</dbReference>
<dbReference type="InterPro" id="IPR020843">
    <property type="entry name" value="ER"/>
</dbReference>
<sequence>SKCLCDVVYATPMMAGAGSFGEYLDIDAKQTSYQALITHGKLLAGQRVLILGGSNATGLFGIQITKALGAEVITMASARNVELVKSVGADQRHPRTTSTMINIPPTFKAFEYANFGDVLKVMKLNLQMVQKPLTSDEVRVRVISAAVNPLDYKLVAMGATMLPTAPTDENPFRMGFDMAGIVVEIGSGDVYGLKVGDAVFATPVLTEGGCFGEYLNASANVVAPKPSNMTFNEAAGVPIAGVTSYQALITHGKLQVGQRVLILGGSSATGMFGIQIAKALGAEVITTASTRNVELVKSLGADQVIEYTTQKWGDILADHSVDLIYDCGMEPESWASNAQKILKLQSGIFASLSTGRRVEPVESSIGAAFSLVHAIPSGECLREIAKLIEAGHVKTVIDSVYSLEKLADAIKLQQSNKARGKIIIEVAKE</sequence>
<dbReference type="Gene3D" id="3.40.50.720">
    <property type="entry name" value="NAD(P)-binding Rossmann-like Domain"/>
    <property type="match status" value="2"/>
</dbReference>
<accession>A0A3R7JUH6</accession>
<gene>
    <name evidence="2" type="ORF">BBO99_00009485</name>
</gene>
<comment type="caution">
    <text evidence="2">The sequence shown here is derived from an EMBL/GenBank/DDBJ whole genome shotgun (WGS) entry which is preliminary data.</text>
</comment>
<dbReference type="Proteomes" id="UP000285624">
    <property type="component" value="Unassembled WGS sequence"/>
</dbReference>
<dbReference type="InterPro" id="IPR052733">
    <property type="entry name" value="Chloroplast_QOR"/>
</dbReference>
<reference evidence="2 3" key="1">
    <citation type="journal article" date="2019" name="Mol. Plant Pathol.">
        <title>Genome sequencing of oomycete isolates from Chile supports the New Zealand origin of Phytophthora kernoviae and makes available the first Nothophytophthora sp. genome.</title>
        <authorList>
            <person name="Studholme D.J."/>
            <person name="Panda P."/>
            <person name="Sanfuentes Von Stowasser E."/>
            <person name="Gonzalez M."/>
            <person name="Hill R."/>
            <person name="Sambles C."/>
            <person name="Grant M."/>
            <person name="Williams N.M."/>
            <person name="McDougal R.L."/>
        </authorList>
    </citation>
    <scope>NUCLEOTIDE SEQUENCE [LARGE SCALE GENOMIC DNA]</scope>
    <source>
        <strain evidence="2">Chile4</strain>
    </source>
</reference>
<evidence type="ECO:0000313" key="3">
    <source>
        <dbReference type="Proteomes" id="UP000285624"/>
    </source>
</evidence>
<keyword evidence="3" id="KW-1185">Reference proteome</keyword>
<evidence type="ECO:0000313" key="2">
    <source>
        <dbReference type="EMBL" id="RLN73250.1"/>
    </source>
</evidence>
<dbReference type="InterPro" id="IPR011032">
    <property type="entry name" value="GroES-like_sf"/>
</dbReference>
<dbReference type="Gene3D" id="3.90.180.10">
    <property type="entry name" value="Medium-chain alcohol dehydrogenases, catalytic domain"/>
    <property type="match status" value="1"/>
</dbReference>
<proteinExistence type="predicted"/>
<organism evidence="2 3">
    <name type="scientific">Phytophthora kernoviae</name>
    <dbReference type="NCBI Taxonomy" id="325452"/>
    <lineage>
        <taxon>Eukaryota</taxon>
        <taxon>Sar</taxon>
        <taxon>Stramenopiles</taxon>
        <taxon>Oomycota</taxon>
        <taxon>Peronosporomycetes</taxon>
        <taxon>Peronosporales</taxon>
        <taxon>Peronosporaceae</taxon>
        <taxon>Phytophthora</taxon>
    </lineage>
</organism>
<dbReference type="CDD" id="cd08267">
    <property type="entry name" value="MDR1"/>
    <property type="match status" value="1"/>
</dbReference>
<dbReference type="SMART" id="SM00829">
    <property type="entry name" value="PKS_ER"/>
    <property type="match status" value="1"/>
</dbReference>
<dbReference type="GO" id="GO:0016491">
    <property type="term" value="F:oxidoreductase activity"/>
    <property type="evidence" value="ECO:0007669"/>
    <property type="project" value="InterPro"/>
</dbReference>
<feature type="domain" description="Enoyl reductase (ER)" evidence="1">
    <location>
        <begin position="117"/>
        <end position="424"/>
    </location>
</feature>
<dbReference type="STRING" id="325452.A0A3R7JUH6"/>